<proteinExistence type="predicted"/>
<organism evidence="1 2">
    <name type="scientific">Armillaria luteobubalina</name>
    <dbReference type="NCBI Taxonomy" id="153913"/>
    <lineage>
        <taxon>Eukaryota</taxon>
        <taxon>Fungi</taxon>
        <taxon>Dikarya</taxon>
        <taxon>Basidiomycota</taxon>
        <taxon>Agaricomycotina</taxon>
        <taxon>Agaricomycetes</taxon>
        <taxon>Agaricomycetidae</taxon>
        <taxon>Agaricales</taxon>
        <taxon>Marasmiineae</taxon>
        <taxon>Physalacriaceae</taxon>
        <taxon>Armillaria</taxon>
    </lineage>
</organism>
<dbReference type="AlphaFoldDB" id="A0AA39URM7"/>
<evidence type="ECO:0000313" key="1">
    <source>
        <dbReference type="EMBL" id="KAK0489885.1"/>
    </source>
</evidence>
<evidence type="ECO:0000313" key="2">
    <source>
        <dbReference type="Proteomes" id="UP001175228"/>
    </source>
</evidence>
<reference evidence="1" key="1">
    <citation type="submission" date="2023-06" db="EMBL/GenBank/DDBJ databases">
        <authorList>
            <consortium name="Lawrence Berkeley National Laboratory"/>
            <person name="Ahrendt S."/>
            <person name="Sahu N."/>
            <person name="Indic B."/>
            <person name="Wong-Bajracharya J."/>
            <person name="Merenyi Z."/>
            <person name="Ke H.-M."/>
            <person name="Monk M."/>
            <person name="Kocsube S."/>
            <person name="Drula E."/>
            <person name="Lipzen A."/>
            <person name="Balint B."/>
            <person name="Henrissat B."/>
            <person name="Andreopoulos B."/>
            <person name="Martin F.M."/>
            <person name="Harder C.B."/>
            <person name="Rigling D."/>
            <person name="Ford K.L."/>
            <person name="Foster G.D."/>
            <person name="Pangilinan J."/>
            <person name="Papanicolaou A."/>
            <person name="Barry K."/>
            <person name="LaButti K."/>
            <person name="Viragh M."/>
            <person name="Koriabine M."/>
            <person name="Yan M."/>
            <person name="Riley R."/>
            <person name="Champramary S."/>
            <person name="Plett K.L."/>
            <person name="Tsai I.J."/>
            <person name="Slot J."/>
            <person name="Sipos G."/>
            <person name="Plett J."/>
            <person name="Nagy L.G."/>
            <person name="Grigoriev I.V."/>
        </authorList>
    </citation>
    <scope>NUCLEOTIDE SEQUENCE</scope>
    <source>
        <strain evidence="1">HWK02</strain>
    </source>
</reference>
<sequence>MKIPWKGIQRKAKKTTAKPRKVNATVLPNTEIYFKFLSSLPPRPTNINIFALDLVITWRRVVLRGIERRETLFEYTIIRAENVSKKHSRWIKRIPLASSILASNAGTKYVAVLRAPSASGHSFDLMEVTSLNHVVRTLLFHVWMLAEESTSITTKKKASRTGADLLGGISETVLQANFLPGHRLDRWQLHGVAVPNGIGISVAVCAYSQVMLPTYTLSGIFPGNDEDACQSAGVTRFLHAYPPLIDIWKIMSSAILMLPPPLYITCDQTNHQSLTRLHILYHCEKLRL</sequence>
<comment type="caution">
    <text evidence="1">The sequence shown here is derived from an EMBL/GenBank/DDBJ whole genome shotgun (WGS) entry which is preliminary data.</text>
</comment>
<dbReference type="EMBL" id="JAUEPU010000035">
    <property type="protein sequence ID" value="KAK0489885.1"/>
    <property type="molecule type" value="Genomic_DNA"/>
</dbReference>
<name>A0AA39URM7_9AGAR</name>
<keyword evidence="2" id="KW-1185">Reference proteome</keyword>
<accession>A0AA39URM7</accession>
<protein>
    <submittedName>
        <fullName evidence="1">Uncharacterized protein</fullName>
    </submittedName>
</protein>
<gene>
    <name evidence="1" type="ORF">EDD18DRAFT_1109757</name>
</gene>
<dbReference type="Proteomes" id="UP001175228">
    <property type="component" value="Unassembled WGS sequence"/>
</dbReference>